<dbReference type="EMBL" id="CM042047">
    <property type="protein sequence ID" value="KAI3772003.1"/>
    <property type="molecule type" value="Genomic_DNA"/>
</dbReference>
<gene>
    <name evidence="1" type="ORF">L6452_03177</name>
</gene>
<organism evidence="1 2">
    <name type="scientific">Arctium lappa</name>
    <name type="common">Greater burdock</name>
    <name type="synonym">Lappa major</name>
    <dbReference type="NCBI Taxonomy" id="4217"/>
    <lineage>
        <taxon>Eukaryota</taxon>
        <taxon>Viridiplantae</taxon>
        <taxon>Streptophyta</taxon>
        <taxon>Embryophyta</taxon>
        <taxon>Tracheophyta</taxon>
        <taxon>Spermatophyta</taxon>
        <taxon>Magnoliopsida</taxon>
        <taxon>eudicotyledons</taxon>
        <taxon>Gunneridae</taxon>
        <taxon>Pentapetalae</taxon>
        <taxon>asterids</taxon>
        <taxon>campanulids</taxon>
        <taxon>Asterales</taxon>
        <taxon>Asteraceae</taxon>
        <taxon>Carduoideae</taxon>
        <taxon>Cardueae</taxon>
        <taxon>Arctiinae</taxon>
        <taxon>Arctium</taxon>
    </lineage>
</organism>
<keyword evidence="2" id="KW-1185">Reference proteome</keyword>
<evidence type="ECO:0000313" key="1">
    <source>
        <dbReference type="EMBL" id="KAI3772003.1"/>
    </source>
</evidence>
<comment type="caution">
    <text evidence="1">The sequence shown here is derived from an EMBL/GenBank/DDBJ whole genome shotgun (WGS) entry which is preliminary data.</text>
</comment>
<reference evidence="1 2" key="2">
    <citation type="journal article" date="2022" name="Mol. Ecol. Resour.">
        <title>The genomes of chicory, endive, great burdock and yacon provide insights into Asteraceae paleo-polyploidization history and plant inulin production.</title>
        <authorList>
            <person name="Fan W."/>
            <person name="Wang S."/>
            <person name="Wang H."/>
            <person name="Wang A."/>
            <person name="Jiang F."/>
            <person name="Liu H."/>
            <person name="Zhao H."/>
            <person name="Xu D."/>
            <person name="Zhang Y."/>
        </authorList>
    </citation>
    <scope>NUCLEOTIDE SEQUENCE [LARGE SCALE GENOMIC DNA]</scope>
    <source>
        <strain evidence="2">cv. Niubang</strain>
    </source>
</reference>
<accession>A0ACB9FM39</accession>
<sequence>MENQILITMKTVKKSSYSIDHASTRRSFVVKWSLHKQITIRVPPENESEAAAASTVRVATEKGRDLESSLGDLGGVAMGERYLEEKGRYLEKVRVTLVLACSLGWERV</sequence>
<name>A0ACB9FM39_ARCLA</name>
<proteinExistence type="predicted"/>
<dbReference type="Proteomes" id="UP001055879">
    <property type="component" value="Linkage Group LG01"/>
</dbReference>
<evidence type="ECO:0000313" key="2">
    <source>
        <dbReference type="Proteomes" id="UP001055879"/>
    </source>
</evidence>
<reference evidence="2" key="1">
    <citation type="journal article" date="2022" name="Mol. Ecol. Resour.">
        <title>The genomes of chicory, endive, great burdock and yacon provide insights into Asteraceae palaeo-polyploidization history and plant inulin production.</title>
        <authorList>
            <person name="Fan W."/>
            <person name="Wang S."/>
            <person name="Wang H."/>
            <person name="Wang A."/>
            <person name="Jiang F."/>
            <person name="Liu H."/>
            <person name="Zhao H."/>
            <person name="Xu D."/>
            <person name="Zhang Y."/>
        </authorList>
    </citation>
    <scope>NUCLEOTIDE SEQUENCE [LARGE SCALE GENOMIC DNA]</scope>
    <source>
        <strain evidence="2">cv. Niubang</strain>
    </source>
</reference>
<protein>
    <submittedName>
        <fullName evidence="1">Uncharacterized protein</fullName>
    </submittedName>
</protein>